<comment type="similarity">
    <text evidence="1">Belongs to the protein kinase superfamily. CMGC Ser/Thr protein kinase family. CDC2/CDKX subfamily.</text>
</comment>
<evidence type="ECO:0000256" key="1">
    <source>
        <dbReference type="ARBA" id="ARBA00006485"/>
    </source>
</evidence>
<keyword evidence="9" id="KW-0132">Cell division</keyword>
<reference evidence="9" key="1">
    <citation type="journal article" date="2020" name="Stud. Mycol.">
        <title>101 Dothideomycetes genomes: a test case for predicting lifestyles and emergence of pathogens.</title>
        <authorList>
            <person name="Haridas S."/>
            <person name="Albert R."/>
            <person name="Binder M."/>
            <person name="Bloem J."/>
            <person name="Labutti K."/>
            <person name="Salamov A."/>
            <person name="Andreopoulos B."/>
            <person name="Baker S."/>
            <person name="Barry K."/>
            <person name="Bills G."/>
            <person name="Bluhm B."/>
            <person name="Cannon C."/>
            <person name="Castanera R."/>
            <person name="Culley D."/>
            <person name="Daum C."/>
            <person name="Ezra D."/>
            <person name="Gonzalez J."/>
            <person name="Henrissat B."/>
            <person name="Kuo A."/>
            <person name="Liang C."/>
            <person name="Lipzen A."/>
            <person name="Lutzoni F."/>
            <person name="Magnuson J."/>
            <person name="Mondo S."/>
            <person name="Nolan M."/>
            <person name="Ohm R."/>
            <person name="Pangilinan J."/>
            <person name="Park H.-J."/>
            <person name="Ramirez L."/>
            <person name="Alfaro M."/>
            <person name="Sun H."/>
            <person name="Tritt A."/>
            <person name="Yoshinaga Y."/>
            <person name="Zwiers L.-H."/>
            <person name="Turgeon B."/>
            <person name="Goodwin S."/>
            <person name="Spatafora J."/>
            <person name="Crous P."/>
            <person name="Grigoriev I."/>
        </authorList>
    </citation>
    <scope>NUCLEOTIDE SEQUENCE</scope>
    <source>
        <strain evidence="9">CBS 133067</strain>
    </source>
</reference>
<name>A0A9P4II47_9PEZI</name>
<dbReference type="InterPro" id="IPR008271">
    <property type="entry name" value="Ser/Thr_kinase_AS"/>
</dbReference>
<protein>
    <recommendedName>
        <fullName evidence="2">cyclin-dependent kinase</fullName>
        <ecNumber evidence="2">2.7.11.22</ecNumber>
    </recommendedName>
</protein>
<dbReference type="GO" id="GO:0005524">
    <property type="term" value="F:ATP binding"/>
    <property type="evidence" value="ECO:0007669"/>
    <property type="project" value="UniProtKB-KW"/>
</dbReference>
<dbReference type="SMART" id="SM00220">
    <property type="entry name" value="S_TKc"/>
    <property type="match status" value="1"/>
</dbReference>
<feature type="region of interest" description="Disordered" evidence="7">
    <location>
        <begin position="89"/>
        <end position="111"/>
    </location>
</feature>
<dbReference type="AlphaFoldDB" id="A0A9P4II47"/>
<dbReference type="GO" id="GO:0030332">
    <property type="term" value="F:cyclin binding"/>
    <property type="evidence" value="ECO:0007669"/>
    <property type="project" value="TreeGrafter"/>
</dbReference>
<comment type="caution">
    <text evidence="9">The sequence shown here is derived from an EMBL/GenBank/DDBJ whole genome shotgun (WGS) entry which is preliminary data.</text>
</comment>
<accession>A0A9P4II47</accession>
<evidence type="ECO:0000256" key="3">
    <source>
        <dbReference type="ARBA" id="ARBA00022741"/>
    </source>
</evidence>
<dbReference type="GO" id="GO:0000082">
    <property type="term" value="P:G1/S transition of mitotic cell cycle"/>
    <property type="evidence" value="ECO:0007669"/>
    <property type="project" value="TreeGrafter"/>
</dbReference>
<dbReference type="GO" id="GO:0010389">
    <property type="term" value="P:regulation of G2/M transition of mitotic cell cycle"/>
    <property type="evidence" value="ECO:0007669"/>
    <property type="project" value="TreeGrafter"/>
</dbReference>
<dbReference type="EMBL" id="ML978123">
    <property type="protein sequence ID" value="KAF2101975.1"/>
    <property type="molecule type" value="Genomic_DNA"/>
</dbReference>
<dbReference type="OrthoDB" id="413582at2759"/>
<dbReference type="PROSITE" id="PS00108">
    <property type="entry name" value="PROTEIN_KINASE_ST"/>
    <property type="match status" value="1"/>
</dbReference>
<dbReference type="Gene3D" id="3.30.200.20">
    <property type="entry name" value="Phosphorylase Kinase, domain 1"/>
    <property type="match status" value="1"/>
</dbReference>
<comment type="catalytic activity">
    <reaction evidence="6">
        <text>L-seryl-[protein] + ATP = O-phospho-L-seryl-[protein] + ADP + H(+)</text>
        <dbReference type="Rhea" id="RHEA:17989"/>
        <dbReference type="Rhea" id="RHEA-COMP:9863"/>
        <dbReference type="Rhea" id="RHEA-COMP:11604"/>
        <dbReference type="ChEBI" id="CHEBI:15378"/>
        <dbReference type="ChEBI" id="CHEBI:29999"/>
        <dbReference type="ChEBI" id="CHEBI:30616"/>
        <dbReference type="ChEBI" id="CHEBI:83421"/>
        <dbReference type="ChEBI" id="CHEBI:456216"/>
        <dbReference type="EC" id="2.7.11.22"/>
    </reaction>
</comment>
<keyword evidence="9" id="KW-0808">Transferase</keyword>
<comment type="catalytic activity">
    <reaction evidence="5">
        <text>L-threonyl-[protein] + ATP = O-phospho-L-threonyl-[protein] + ADP + H(+)</text>
        <dbReference type="Rhea" id="RHEA:46608"/>
        <dbReference type="Rhea" id="RHEA-COMP:11060"/>
        <dbReference type="Rhea" id="RHEA-COMP:11605"/>
        <dbReference type="ChEBI" id="CHEBI:15378"/>
        <dbReference type="ChEBI" id="CHEBI:30013"/>
        <dbReference type="ChEBI" id="CHEBI:30616"/>
        <dbReference type="ChEBI" id="CHEBI:61977"/>
        <dbReference type="ChEBI" id="CHEBI:456216"/>
        <dbReference type="EC" id="2.7.11.22"/>
    </reaction>
</comment>
<evidence type="ECO:0000256" key="2">
    <source>
        <dbReference type="ARBA" id="ARBA00012425"/>
    </source>
</evidence>
<evidence type="ECO:0000256" key="7">
    <source>
        <dbReference type="SAM" id="MobiDB-lite"/>
    </source>
</evidence>
<feature type="compositionally biased region" description="Polar residues" evidence="7">
    <location>
        <begin position="99"/>
        <end position="111"/>
    </location>
</feature>
<dbReference type="GO" id="GO:0010468">
    <property type="term" value="P:regulation of gene expression"/>
    <property type="evidence" value="ECO:0007669"/>
    <property type="project" value="TreeGrafter"/>
</dbReference>
<sequence>MSGSEHWRSSLSFSDRFTSVVKMQVSSLYAFLILPNSRSSAYVRSSSSLDSTEARRKAKSAEDDIYKSAASLAEYHQQCGAFTVELEDKGRSEGVGEQSEPSIDGDTTNEGGMTIGRYQNAAYYRNGVTSTVYRARSLSGHTGEESSRQARTELVALKVMELTALQPPHDAYREARVLRRAASSNVIPLVEAFQLAGSRLVLVFPFMYHDLPSLMSKGVAFSSNQRRNCLRDLFSALAHLHSLGIIHRDIKPSNILLHSPTGPAYLADFGIVWDPLDKASEPADQKITDVGTTCYRPPELLFGNTSYSFALDMWAAGCVVAEVIDGSIESLFEAGDLGSELALIRSIFKKLGTPTLETWPEAANMRDWGKMEFYNYPAQPWDTLLPGASSVGRDLVRKMVRYESVQRLSAAEALDHDFFHDR</sequence>
<dbReference type="GO" id="GO:0051301">
    <property type="term" value="P:cell division"/>
    <property type="evidence" value="ECO:0007669"/>
    <property type="project" value="UniProtKB-KW"/>
</dbReference>
<keyword evidence="9" id="KW-0418">Kinase</keyword>
<dbReference type="Proteomes" id="UP000799772">
    <property type="component" value="Unassembled WGS sequence"/>
</dbReference>
<dbReference type="InterPro" id="IPR050108">
    <property type="entry name" value="CDK"/>
</dbReference>
<keyword evidence="10" id="KW-1185">Reference proteome</keyword>
<dbReference type="Pfam" id="PF00069">
    <property type="entry name" value="Pkinase"/>
    <property type="match status" value="1"/>
</dbReference>
<dbReference type="EC" id="2.7.11.22" evidence="2"/>
<dbReference type="PANTHER" id="PTHR24056">
    <property type="entry name" value="CELL DIVISION PROTEIN KINASE"/>
    <property type="match status" value="1"/>
</dbReference>
<evidence type="ECO:0000256" key="4">
    <source>
        <dbReference type="ARBA" id="ARBA00022840"/>
    </source>
</evidence>
<dbReference type="GO" id="GO:0005737">
    <property type="term" value="C:cytoplasm"/>
    <property type="evidence" value="ECO:0007669"/>
    <property type="project" value="TreeGrafter"/>
</dbReference>
<dbReference type="PANTHER" id="PTHR24056:SF576">
    <property type="entry name" value="SERINE_THREONINE-PROTEIN KINASE CSK1"/>
    <property type="match status" value="1"/>
</dbReference>
<evidence type="ECO:0000256" key="6">
    <source>
        <dbReference type="ARBA" id="ARBA00048367"/>
    </source>
</evidence>
<keyword evidence="3" id="KW-0547">Nucleotide-binding</keyword>
<organism evidence="9 10">
    <name type="scientific">Rhizodiscina lignyota</name>
    <dbReference type="NCBI Taxonomy" id="1504668"/>
    <lineage>
        <taxon>Eukaryota</taxon>
        <taxon>Fungi</taxon>
        <taxon>Dikarya</taxon>
        <taxon>Ascomycota</taxon>
        <taxon>Pezizomycotina</taxon>
        <taxon>Dothideomycetes</taxon>
        <taxon>Pleosporomycetidae</taxon>
        <taxon>Aulographales</taxon>
        <taxon>Rhizodiscinaceae</taxon>
        <taxon>Rhizodiscina</taxon>
    </lineage>
</organism>
<proteinExistence type="inferred from homology"/>
<dbReference type="GO" id="GO:0004693">
    <property type="term" value="F:cyclin-dependent protein serine/threonine kinase activity"/>
    <property type="evidence" value="ECO:0007669"/>
    <property type="project" value="UniProtKB-EC"/>
</dbReference>
<evidence type="ECO:0000256" key="5">
    <source>
        <dbReference type="ARBA" id="ARBA00047811"/>
    </source>
</evidence>
<evidence type="ECO:0000313" key="10">
    <source>
        <dbReference type="Proteomes" id="UP000799772"/>
    </source>
</evidence>
<gene>
    <name evidence="9" type="ORF">NA57DRAFT_53915</name>
</gene>
<dbReference type="InterPro" id="IPR011009">
    <property type="entry name" value="Kinase-like_dom_sf"/>
</dbReference>
<keyword evidence="9" id="KW-0131">Cell cycle</keyword>
<dbReference type="GO" id="GO:0000307">
    <property type="term" value="C:cyclin-dependent protein kinase holoenzyme complex"/>
    <property type="evidence" value="ECO:0007669"/>
    <property type="project" value="TreeGrafter"/>
</dbReference>
<dbReference type="PROSITE" id="PS50011">
    <property type="entry name" value="PROTEIN_KINASE_DOM"/>
    <property type="match status" value="1"/>
</dbReference>
<dbReference type="Gene3D" id="1.10.510.10">
    <property type="entry name" value="Transferase(Phosphotransferase) domain 1"/>
    <property type="match status" value="1"/>
</dbReference>
<evidence type="ECO:0000313" key="9">
    <source>
        <dbReference type="EMBL" id="KAF2101975.1"/>
    </source>
</evidence>
<dbReference type="InterPro" id="IPR000719">
    <property type="entry name" value="Prot_kinase_dom"/>
</dbReference>
<dbReference type="FunFam" id="1.10.510.10:FF:000924">
    <property type="entry name" value="Cell division protein kinase (Ctk1), putative"/>
    <property type="match status" value="1"/>
</dbReference>
<dbReference type="SUPFAM" id="SSF56112">
    <property type="entry name" value="Protein kinase-like (PK-like)"/>
    <property type="match status" value="1"/>
</dbReference>
<feature type="domain" description="Protein kinase" evidence="8">
    <location>
        <begin position="118"/>
        <end position="419"/>
    </location>
</feature>
<evidence type="ECO:0000259" key="8">
    <source>
        <dbReference type="PROSITE" id="PS50011"/>
    </source>
</evidence>
<keyword evidence="4" id="KW-0067">ATP-binding</keyword>
<dbReference type="GO" id="GO:0007165">
    <property type="term" value="P:signal transduction"/>
    <property type="evidence" value="ECO:0007669"/>
    <property type="project" value="TreeGrafter"/>
</dbReference>
<dbReference type="GO" id="GO:0005634">
    <property type="term" value="C:nucleus"/>
    <property type="evidence" value="ECO:0007669"/>
    <property type="project" value="TreeGrafter"/>
</dbReference>